<evidence type="ECO:0000259" key="7">
    <source>
        <dbReference type="PROSITE" id="PS50157"/>
    </source>
</evidence>
<keyword evidence="4" id="KW-0862">Zinc</keyword>
<reference evidence="8" key="1">
    <citation type="submission" date="2020-10" db="EMBL/GenBank/DDBJ databases">
        <title>Chromosome-scale genome assembly of the Allis shad, Alosa alosa.</title>
        <authorList>
            <person name="Margot Z."/>
            <person name="Christophe K."/>
            <person name="Cabau C."/>
            <person name="Louis A."/>
            <person name="Berthelot C."/>
            <person name="Parey E."/>
            <person name="Roest Crollius H."/>
            <person name="Montfort J."/>
            <person name="Robinson-Rechavi M."/>
            <person name="Bucao C."/>
            <person name="Bouchez O."/>
            <person name="Gislard M."/>
            <person name="Lluch J."/>
            <person name="Milhes M."/>
            <person name="Lampietro C."/>
            <person name="Lopez Roques C."/>
            <person name="Donnadieu C."/>
            <person name="Braasch I."/>
            <person name="Desvignes T."/>
            <person name="Postlethwait J."/>
            <person name="Bobe J."/>
            <person name="Guiguen Y."/>
        </authorList>
    </citation>
    <scope>NUCLEOTIDE SEQUENCE</scope>
    <source>
        <strain evidence="8">M-15738</strain>
        <tissue evidence="8">Blood</tissue>
    </source>
</reference>
<dbReference type="EMBL" id="JADWDJ010000007">
    <property type="protein sequence ID" value="KAG5277860.1"/>
    <property type="molecule type" value="Genomic_DNA"/>
</dbReference>
<keyword evidence="3 5" id="KW-0863">Zinc-finger</keyword>
<dbReference type="Gene3D" id="3.30.160.60">
    <property type="entry name" value="Classic Zinc Finger"/>
    <property type="match status" value="2"/>
</dbReference>
<keyword evidence="1" id="KW-0479">Metal-binding</keyword>
<dbReference type="PROSITE" id="PS50157">
    <property type="entry name" value="ZINC_FINGER_C2H2_2"/>
    <property type="match status" value="2"/>
</dbReference>
<dbReference type="SMART" id="SM00355">
    <property type="entry name" value="ZnF_C2H2"/>
    <property type="match status" value="2"/>
</dbReference>
<dbReference type="AlphaFoldDB" id="A0AAV6GSD1"/>
<accession>A0AAV6GSD1</accession>
<organism evidence="8 9">
    <name type="scientific">Alosa alosa</name>
    <name type="common">allis shad</name>
    <dbReference type="NCBI Taxonomy" id="278164"/>
    <lineage>
        <taxon>Eukaryota</taxon>
        <taxon>Metazoa</taxon>
        <taxon>Chordata</taxon>
        <taxon>Craniata</taxon>
        <taxon>Vertebrata</taxon>
        <taxon>Euteleostomi</taxon>
        <taxon>Actinopterygii</taxon>
        <taxon>Neopterygii</taxon>
        <taxon>Teleostei</taxon>
        <taxon>Clupei</taxon>
        <taxon>Clupeiformes</taxon>
        <taxon>Clupeoidei</taxon>
        <taxon>Clupeidae</taxon>
        <taxon>Alosa</taxon>
    </lineage>
</organism>
<evidence type="ECO:0000313" key="9">
    <source>
        <dbReference type="Proteomes" id="UP000823561"/>
    </source>
</evidence>
<dbReference type="PROSITE" id="PS00028">
    <property type="entry name" value="ZINC_FINGER_C2H2_1"/>
    <property type="match status" value="2"/>
</dbReference>
<evidence type="ECO:0000256" key="5">
    <source>
        <dbReference type="PROSITE-ProRule" id="PRU00042"/>
    </source>
</evidence>
<dbReference type="InterPro" id="IPR036236">
    <property type="entry name" value="Znf_C2H2_sf"/>
</dbReference>
<evidence type="ECO:0000256" key="4">
    <source>
        <dbReference type="ARBA" id="ARBA00022833"/>
    </source>
</evidence>
<evidence type="ECO:0000256" key="2">
    <source>
        <dbReference type="ARBA" id="ARBA00022737"/>
    </source>
</evidence>
<gene>
    <name evidence="8" type="ORF">AALO_G00092170</name>
</gene>
<dbReference type="InterPro" id="IPR013087">
    <property type="entry name" value="Znf_C2H2_type"/>
</dbReference>
<keyword evidence="2" id="KW-0677">Repeat</keyword>
<protein>
    <recommendedName>
        <fullName evidence="7">C2H2-type domain-containing protein</fullName>
    </recommendedName>
</protein>
<dbReference type="SUPFAM" id="SSF57667">
    <property type="entry name" value="beta-beta-alpha zinc fingers"/>
    <property type="match status" value="1"/>
</dbReference>
<comment type="caution">
    <text evidence="8">The sequence shown here is derived from an EMBL/GenBank/DDBJ whole genome shotgun (WGS) entry which is preliminary data.</text>
</comment>
<sequence length="287" mass="33128">MDQGLQLNSGANDTETHQVQRVVVKEEDIKEEEHEHMIAYQDDDEMPFTEHDCKTEADGAETDVTESSVTYDDETPQQTAEIEVKIEEDDEQELGDLLASVSEGQNRMQQRIHGQNDDELNLRLRGRLHHCAVCRKSFKALTELKSHMLTHSARTTVKIEVKKEDDEHDYLLESGSEHLPVTQQKIHGQNDELNLQLEGRLHHCTICRKSFTALKELKKHQQTHTNLILKEGSLLHYPRLREFSKTLLNGAHVEIVQQCHQSLRTYAARRYHRLQDGCSSWMKGPHV</sequence>
<feature type="compositionally biased region" description="Polar residues" evidence="6">
    <location>
        <begin position="65"/>
        <end position="76"/>
    </location>
</feature>
<dbReference type="PANTHER" id="PTHR23235">
    <property type="entry name" value="KRUEPPEL-LIKE TRANSCRIPTION FACTOR"/>
    <property type="match status" value="1"/>
</dbReference>
<feature type="domain" description="C2H2-type" evidence="7">
    <location>
        <begin position="202"/>
        <end position="226"/>
    </location>
</feature>
<dbReference type="GO" id="GO:0008270">
    <property type="term" value="F:zinc ion binding"/>
    <property type="evidence" value="ECO:0007669"/>
    <property type="project" value="UniProtKB-KW"/>
</dbReference>
<keyword evidence="9" id="KW-1185">Reference proteome</keyword>
<evidence type="ECO:0000313" key="8">
    <source>
        <dbReference type="EMBL" id="KAG5277860.1"/>
    </source>
</evidence>
<evidence type="ECO:0000256" key="1">
    <source>
        <dbReference type="ARBA" id="ARBA00022723"/>
    </source>
</evidence>
<feature type="domain" description="C2H2-type" evidence="7">
    <location>
        <begin position="129"/>
        <end position="156"/>
    </location>
</feature>
<name>A0AAV6GSD1_9TELE</name>
<dbReference type="Proteomes" id="UP000823561">
    <property type="component" value="Chromosome 7"/>
</dbReference>
<evidence type="ECO:0000256" key="3">
    <source>
        <dbReference type="ARBA" id="ARBA00022771"/>
    </source>
</evidence>
<feature type="region of interest" description="Disordered" evidence="6">
    <location>
        <begin position="57"/>
        <end position="76"/>
    </location>
</feature>
<evidence type="ECO:0000256" key="6">
    <source>
        <dbReference type="SAM" id="MobiDB-lite"/>
    </source>
</evidence>
<proteinExistence type="predicted"/>